<proteinExistence type="predicted"/>
<feature type="transmembrane region" description="Helical" evidence="2">
    <location>
        <begin position="216"/>
        <end position="235"/>
    </location>
</feature>
<evidence type="ECO:0000256" key="2">
    <source>
        <dbReference type="SAM" id="Phobius"/>
    </source>
</evidence>
<feature type="coiled-coil region" evidence="1">
    <location>
        <begin position="132"/>
        <end position="159"/>
    </location>
</feature>
<accession>A0ABW4WC87</accession>
<keyword evidence="1" id="KW-0175">Coiled coil</keyword>
<keyword evidence="2" id="KW-0472">Membrane</keyword>
<evidence type="ECO:0000313" key="4">
    <source>
        <dbReference type="Proteomes" id="UP001597349"/>
    </source>
</evidence>
<dbReference type="EMBL" id="JBHUGY010000019">
    <property type="protein sequence ID" value="MFD2053653.1"/>
    <property type="molecule type" value="Genomic_DNA"/>
</dbReference>
<feature type="transmembrane region" description="Helical" evidence="2">
    <location>
        <begin position="242"/>
        <end position="265"/>
    </location>
</feature>
<feature type="transmembrane region" description="Helical" evidence="2">
    <location>
        <begin position="174"/>
        <end position="196"/>
    </location>
</feature>
<organism evidence="3 4">
    <name type="scientific">Mesorhizobium calcicola</name>
    <dbReference type="NCBI Taxonomy" id="1300310"/>
    <lineage>
        <taxon>Bacteria</taxon>
        <taxon>Pseudomonadati</taxon>
        <taxon>Pseudomonadota</taxon>
        <taxon>Alphaproteobacteria</taxon>
        <taxon>Hyphomicrobiales</taxon>
        <taxon>Phyllobacteriaceae</taxon>
        <taxon>Mesorhizobium</taxon>
    </lineage>
</organism>
<name>A0ABW4WC87_9HYPH</name>
<dbReference type="Proteomes" id="UP001597349">
    <property type="component" value="Unassembled WGS sequence"/>
</dbReference>
<protein>
    <recommendedName>
        <fullName evidence="5">Transmembrane protein</fullName>
    </recommendedName>
</protein>
<keyword evidence="4" id="KW-1185">Reference proteome</keyword>
<keyword evidence="2" id="KW-0812">Transmembrane</keyword>
<evidence type="ECO:0008006" key="5">
    <source>
        <dbReference type="Google" id="ProtNLM"/>
    </source>
</evidence>
<reference evidence="4" key="1">
    <citation type="journal article" date="2019" name="Int. J. Syst. Evol. Microbiol.">
        <title>The Global Catalogue of Microorganisms (GCM) 10K type strain sequencing project: providing services to taxonomists for standard genome sequencing and annotation.</title>
        <authorList>
            <consortium name="The Broad Institute Genomics Platform"/>
            <consortium name="The Broad Institute Genome Sequencing Center for Infectious Disease"/>
            <person name="Wu L."/>
            <person name="Ma J."/>
        </authorList>
    </citation>
    <scope>NUCLEOTIDE SEQUENCE [LARGE SCALE GENOMIC DNA]</scope>
    <source>
        <strain evidence="4">CGMCC 1.16226</strain>
    </source>
</reference>
<feature type="transmembrane region" description="Helical" evidence="2">
    <location>
        <begin position="297"/>
        <end position="317"/>
    </location>
</feature>
<evidence type="ECO:0000313" key="3">
    <source>
        <dbReference type="EMBL" id="MFD2053653.1"/>
    </source>
</evidence>
<evidence type="ECO:0000256" key="1">
    <source>
        <dbReference type="SAM" id="Coils"/>
    </source>
</evidence>
<sequence>MGKWARGKELTKAFDGLNRILEKVRETSHDFVVTTEIFPNLDVDRVARDMKLAEEGQTRGAADQPSKSSKSLDDVELAIVSKVQDTRNTAYNNLEDQLHSFASRLGGLDFEGQFSDIHKANAEGVSNFKAEVVRGRNELHGLRRALNAAEEDYADFRRRHGITRAPRLSEGHVWFFKVSFLFFLFLVEAIMNGVFLAKGSDMGIVGGVTEAMSFSFLNIGIALVFALFCVSLTVHRSLFLKLLGYLSIGGYAALAVALNLGLAHYREVAGSILEDAGPIVMDRIRHDPLGLVDIKSWLLFGIGLMFSIFAFIDGWYLKDPYLGYAAVYKRLLSARTTYATRQEDLIEELLGVRDDHNEKVDEIIRDLSGRRRDHNAIIAHRAKLLSLFVQYQEQLERTANVLLKRYREANAKARTEAAPKYFDGAYKLDRIQPTKAGESELTDKDVAESIRKAQADLSDQIRKIAAVCDDGIDQYRELDELHPETAPNG</sequence>
<gene>
    <name evidence="3" type="ORF">ACFSQT_11300</name>
</gene>
<dbReference type="RefSeq" id="WP_379018523.1">
    <property type="nucleotide sequence ID" value="NZ_JBHUGY010000019.1"/>
</dbReference>
<keyword evidence="2" id="KW-1133">Transmembrane helix</keyword>
<comment type="caution">
    <text evidence="3">The sequence shown here is derived from an EMBL/GenBank/DDBJ whole genome shotgun (WGS) entry which is preliminary data.</text>
</comment>